<protein>
    <submittedName>
        <fullName evidence="2">Uncharacterized protein</fullName>
    </submittedName>
</protein>
<feature type="chain" id="PRO_5025685356" evidence="1">
    <location>
        <begin position="20"/>
        <end position="88"/>
    </location>
</feature>
<name>A0A6A6F209_9PEZI</name>
<evidence type="ECO:0000313" key="2">
    <source>
        <dbReference type="EMBL" id="KAF2207334.1"/>
    </source>
</evidence>
<keyword evidence="1" id="KW-0732">Signal</keyword>
<accession>A0A6A6F209</accession>
<keyword evidence="3" id="KW-1185">Reference proteome</keyword>
<sequence>MRLSLSTLAWALFTATAWAAPLGPNVKVSDDGKKCVCANFNSVFYEKYVDCNDTDAKAMHYQAMLMDTSFLHPGLSRSGSTGGDCKGI</sequence>
<dbReference type="Proteomes" id="UP000799539">
    <property type="component" value="Unassembled WGS sequence"/>
</dbReference>
<dbReference type="EMBL" id="ML992704">
    <property type="protein sequence ID" value="KAF2207334.1"/>
    <property type="molecule type" value="Genomic_DNA"/>
</dbReference>
<evidence type="ECO:0000313" key="3">
    <source>
        <dbReference type="Proteomes" id="UP000799539"/>
    </source>
</evidence>
<evidence type="ECO:0000256" key="1">
    <source>
        <dbReference type="SAM" id="SignalP"/>
    </source>
</evidence>
<feature type="signal peptide" evidence="1">
    <location>
        <begin position="1"/>
        <end position="19"/>
    </location>
</feature>
<reference evidence="2" key="1">
    <citation type="journal article" date="2020" name="Stud. Mycol.">
        <title>101 Dothideomycetes genomes: a test case for predicting lifestyles and emergence of pathogens.</title>
        <authorList>
            <person name="Haridas S."/>
            <person name="Albert R."/>
            <person name="Binder M."/>
            <person name="Bloem J."/>
            <person name="Labutti K."/>
            <person name="Salamov A."/>
            <person name="Andreopoulos B."/>
            <person name="Baker S."/>
            <person name="Barry K."/>
            <person name="Bills G."/>
            <person name="Bluhm B."/>
            <person name="Cannon C."/>
            <person name="Castanera R."/>
            <person name="Culley D."/>
            <person name="Daum C."/>
            <person name="Ezra D."/>
            <person name="Gonzalez J."/>
            <person name="Henrissat B."/>
            <person name="Kuo A."/>
            <person name="Liang C."/>
            <person name="Lipzen A."/>
            <person name="Lutzoni F."/>
            <person name="Magnuson J."/>
            <person name="Mondo S."/>
            <person name="Nolan M."/>
            <person name="Ohm R."/>
            <person name="Pangilinan J."/>
            <person name="Park H.-J."/>
            <person name="Ramirez L."/>
            <person name="Alfaro M."/>
            <person name="Sun H."/>
            <person name="Tritt A."/>
            <person name="Yoshinaga Y."/>
            <person name="Zwiers L.-H."/>
            <person name="Turgeon B."/>
            <person name="Goodwin S."/>
            <person name="Spatafora J."/>
            <person name="Crous P."/>
            <person name="Grigoriev I."/>
        </authorList>
    </citation>
    <scope>NUCLEOTIDE SEQUENCE</scope>
    <source>
        <strain evidence="2">SCOH1-5</strain>
    </source>
</reference>
<gene>
    <name evidence="2" type="ORF">CERZMDRAFT_102430</name>
</gene>
<organism evidence="2 3">
    <name type="scientific">Cercospora zeae-maydis SCOH1-5</name>
    <dbReference type="NCBI Taxonomy" id="717836"/>
    <lineage>
        <taxon>Eukaryota</taxon>
        <taxon>Fungi</taxon>
        <taxon>Dikarya</taxon>
        <taxon>Ascomycota</taxon>
        <taxon>Pezizomycotina</taxon>
        <taxon>Dothideomycetes</taxon>
        <taxon>Dothideomycetidae</taxon>
        <taxon>Mycosphaerellales</taxon>
        <taxon>Mycosphaerellaceae</taxon>
        <taxon>Cercospora</taxon>
    </lineage>
</organism>
<proteinExistence type="predicted"/>
<dbReference type="AlphaFoldDB" id="A0A6A6F209"/>